<accession>A0A931J024</accession>
<dbReference type="PANTHER" id="PTHR44688:SF16">
    <property type="entry name" value="DNA-BINDING TRANSCRIPTIONAL ACTIVATOR DEVR_DOSR"/>
    <property type="match status" value="1"/>
</dbReference>
<dbReference type="EMBL" id="JAEDAK010000002">
    <property type="protein sequence ID" value="MBH9576218.1"/>
    <property type="molecule type" value="Genomic_DNA"/>
</dbReference>
<name>A0A931J024_9BURK</name>
<dbReference type="PROSITE" id="PS50043">
    <property type="entry name" value="HTH_LUXR_2"/>
    <property type="match status" value="1"/>
</dbReference>
<dbReference type="SMART" id="SM00421">
    <property type="entry name" value="HTH_LUXR"/>
    <property type="match status" value="1"/>
</dbReference>
<sequence length="361" mass="39816">MGTKHAAERARIQGLLGLGLAPQVFIPALLETLHGLIPSSRNLFDWTDRDGRLLHYYFEGPIDPEINRLYFEEFHNRAEPACMQPYRQALTGGPSVRGAAELEQADFYRSAYYNEIWRPQRLHSRIEGIVRADDGTPLGSLVLYRGPGERRFTPAEEQLLGGLLPYVARGLQEGAAQAGAPGAYRPSPAAPAFLCLAADGSITQLSADAPRLLLQAHGEITPDGAMRRPRLADYPALLTLWRQWQGPLAQAGRLELHNGWGRFVFEACVLQPPGGGAAQLHISLRHHEPEALSLHRALAGLDLSSSQREVCRLLHAGLSQVEIARRLQVSPSTVIDHVRKIHTKLDVHSSGELVALLNRRL</sequence>
<dbReference type="Pfam" id="PF00196">
    <property type="entry name" value="GerE"/>
    <property type="match status" value="1"/>
</dbReference>
<dbReference type="GO" id="GO:0003677">
    <property type="term" value="F:DNA binding"/>
    <property type="evidence" value="ECO:0007669"/>
    <property type="project" value="UniProtKB-KW"/>
</dbReference>
<dbReference type="InterPro" id="IPR016032">
    <property type="entry name" value="Sig_transdc_resp-reg_C-effctor"/>
</dbReference>
<keyword evidence="2" id="KW-0238">DNA-binding</keyword>
<evidence type="ECO:0000313" key="5">
    <source>
        <dbReference type="EMBL" id="MBH9576218.1"/>
    </source>
</evidence>
<organism evidence="5 6">
    <name type="scientific">Inhella proteolytica</name>
    <dbReference type="NCBI Taxonomy" id="2795029"/>
    <lineage>
        <taxon>Bacteria</taxon>
        <taxon>Pseudomonadati</taxon>
        <taxon>Pseudomonadota</taxon>
        <taxon>Betaproteobacteria</taxon>
        <taxon>Burkholderiales</taxon>
        <taxon>Sphaerotilaceae</taxon>
        <taxon>Inhella</taxon>
    </lineage>
</organism>
<gene>
    <name evidence="5" type="ORF">I7X39_04780</name>
</gene>
<dbReference type="GO" id="GO:0006355">
    <property type="term" value="P:regulation of DNA-templated transcription"/>
    <property type="evidence" value="ECO:0007669"/>
    <property type="project" value="InterPro"/>
</dbReference>
<dbReference type="RefSeq" id="WP_198109821.1">
    <property type="nucleotide sequence ID" value="NZ_JAEDAK010000002.1"/>
</dbReference>
<keyword evidence="6" id="KW-1185">Reference proteome</keyword>
<evidence type="ECO:0000256" key="3">
    <source>
        <dbReference type="ARBA" id="ARBA00023163"/>
    </source>
</evidence>
<dbReference type="InterPro" id="IPR000792">
    <property type="entry name" value="Tscrpt_reg_LuxR_C"/>
</dbReference>
<dbReference type="PRINTS" id="PR00038">
    <property type="entry name" value="HTHLUXR"/>
</dbReference>
<keyword evidence="3" id="KW-0804">Transcription</keyword>
<dbReference type="InterPro" id="IPR036388">
    <property type="entry name" value="WH-like_DNA-bd_sf"/>
</dbReference>
<dbReference type="Proteomes" id="UP000613266">
    <property type="component" value="Unassembled WGS sequence"/>
</dbReference>
<evidence type="ECO:0000313" key="6">
    <source>
        <dbReference type="Proteomes" id="UP000613266"/>
    </source>
</evidence>
<comment type="caution">
    <text evidence="5">The sequence shown here is derived from an EMBL/GenBank/DDBJ whole genome shotgun (WGS) entry which is preliminary data.</text>
</comment>
<feature type="domain" description="HTH luxR-type" evidence="4">
    <location>
        <begin position="296"/>
        <end position="361"/>
    </location>
</feature>
<dbReference type="AlphaFoldDB" id="A0A931J024"/>
<evidence type="ECO:0000259" key="4">
    <source>
        <dbReference type="PROSITE" id="PS50043"/>
    </source>
</evidence>
<evidence type="ECO:0000256" key="2">
    <source>
        <dbReference type="ARBA" id="ARBA00023125"/>
    </source>
</evidence>
<reference evidence="5" key="1">
    <citation type="submission" date="2020-12" db="EMBL/GenBank/DDBJ databases">
        <title>The genome sequence of Inhella sp. 1Y17.</title>
        <authorList>
            <person name="Liu Y."/>
        </authorList>
    </citation>
    <scope>NUCLEOTIDE SEQUENCE</scope>
    <source>
        <strain evidence="5">1Y17</strain>
    </source>
</reference>
<evidence type="ECO:0000256" key="1">
    <source>
        <dbReference type="ARBA" id="ARBA00023015"/>
    </source>
</evidence>
<proteinExistence type="predicted"/>
<dbReference type="PANTHER" id="PTHR44688">
    <property type="entry name" value="DNA-BINDING TRANSCRIPTIONAL ACTIVATOR DEVR_DOSR"/>
    <property type="match status" value="1"/>
</dbReference>
<dbReference type="CDD" id="cd06170">
    <property type="entry name" value="LuxR_C_like"/>
    <property type="match status" value="1"/>
</dbReference>
<dbReference type="SUPFAM" id="SSF46894">
    <property type="entry name" value="C-terminal effector domain of the bipartite response regulators"/>
    <property type="match status" value="1"/>
</dbReference>
<keyword evidence="1" id="KW-0805">Transcription regulation</keyword>
<protein>
    <recommendedName>
        <fullName evidence="4">HTH luxR-type domain-containing protein</fullName>
    </recommendedName>
</protein>
<dbReference type="Gene3D" id="1.10.10.10">
    <property type="entry name" value="Winged helix-like DNA-binding domain superfamily/Winged helix DNA-binding domain"/>
    <property type="match status" value="1"/>
</dbReference>